<dbReference type="SMART" id="SM00255">
    <property type="entry name" value="TIR"/>
    <property type="match status" value="1"/>
</dbReference>
<keyword evidence="13" id="KW-0395">Inflammatory response</keyword>
<dbReference type="InterPro" id="IPR004074">
    <property type="entry name" value="IL-1_rcpt_I/II-typ"/>
</dbReference>
<proteinExistence type="inferred from homology"/>
<evidence type="ECO:0000256" key="6">
    <source>
        <dbReference type="ARBA" id="ARBA00022801"/>
    </source>
</evidence>
<dbReference type="InterPro" id="IPR036179">
    <property type="entry name" value="Ig-like_dom_sf"/>
</dbReference>
<accession>A0ABM5FYY3</accession>
<evidence type="ECO:0000313" key="17">
    <source>
        <dbReference type="Proteomes" id="UP001652642"/>
    </source>
</evidence>
<evidence type="ECO:0000256" key="1">
    <source>
        <dbReference type="ARBA" id="ARBA00004479"/>
    </source>
</evidence>
<dbReference type="PRINTS" id="PR01536">
    <property type="entry name" value="INTRLKN1R12F"/>
</dbReference>
<keyword evidence="8" id="KW-0520">NAD</keyword>
<protein>
    <submittedName>
        <fullName evidence="18">Interleukin-18 receptor 1 isoform X2</fullName>
    </submittedName>
</protein>
<evidence type="ECO:0000256" key="7">
    <source>
        <dbReference type="ARBA" id="ARBA00022989"/>
    </source>
</evidence>
<dbReference type="Proteomes" id="UP001652642">
    <property type="component" value="Chromosome 3"/>
</dbReference>
<keyword evidence="5" id="KW-0677">Repeat</keyword>
<dbReference type="Pfam" id="PF18452">
    <property type="entry name" value="Ig_6"/>
    <property type="match status" value="1"/>
</dbReference>
<dbReference type="Pfam" id="PF01582">
    <property type="entry name" value="TIR"/>
    <property type="match status" value="1"/>
</dbReference>
<feature type="domain" description="Ig-like" evidence="16">
    <location>
        <begin position="239"/>
        <end position="344"/>
    </location>
</feature>
<evidence type="ECO:0000259" key="15">
    <source>
        <dbReference type="PROSITE" id="PS50104"/>
    </source>
</evidence>
<dbReference type="InterPro" id="IPR003598">
    <property type="entry name" value="Ig_sub2"/>
</dbReference>
<keyword evidence="14" id="KW-0393">Immunoglobulin domain</keyword>
<keyword evidence="6" id="KW-0378">Hydrolase</keyword>
<dbReference type="SUPFAM" id="SSF52200">
    <property type="entry name" value="Toll/Interleukin receptor TIR domain"/>
    <property type="match status" value="1"/>
</dbReference>
<evidence type="ECO:0000259" key="16">
    <source>
        <dbReference type="PROSITE" id="PS50835"/>
    </source>
</evidence>
<dbReference type="PANTHER" id="PTHR11890">
    <property type="entry name" value="INTERLEUKIN-1 RECEPTOR FAMILY MEMBER"/>
    <property type="match status" value="1"/>
</dbReference>
<evidence type="ECO:0000256" key="8">
    <source>
        <dbReference type="ARBA" id="ARBA00023027"/>
    </source>
</evidence>
<dbReference type="InterPro" id="IPR035897">
    <property type="entry name" value="Toll_tir_struct_dom_sf"/>
</dbReference>
<dbReference type="SMART" id="SM00408">
    <property type="entry name" value="IGc2"/>
    <property type="match status" value="2"/>
</dbReference>
<name>A0ABM5FYY3_9SAUR</name>
<evidence type="ECO:0000256" key="12">
    <source>
        <dbReference type="ARBA" id="ARBA00023180"/>
    </source>
</evidence>
<evidence type="ECO:0000256" key="4">
    <source>
        <dbReference type="ARBA" id="ARBA00022729"/>
    </source>
</evidence>
<reference evidence="18" key="1">
    <citation type="submission" date="2025-08" db="UniProtKB">
        <authorList>
            <consortium name="RefSeq"/>
        </authorList>
    </citation>
    <scope>IDENTIFICATION</scope>
</reference>
<feature type="domain" description="Ig-like" evidence="16">
    <location>
        <begin position="153"/>
        <end position="222"/>
    </location>
</feature>
<evidence type="ECO:0000256" key="10">
    <source>
        <dbReference type="ARBA" id="ARBA00023157"/>
    </source>
</evidence>
<dbReference type="RefSeq" id="XP_072850613.1">
    <property type="nucleotide sequence ID" value="XM_072994512.1"/>
</dbReference>
<keyword evidence="12" id="KW-0325">Glycoprotein</keyword>
<evidence type="ECO:0000256" key="5">
    <source>
        <dbReference type="ARBA" id="ARBA00022737"/>
    </source>
</evidence>
<keyword evidence="4" id="KW-0732">Signal</keyword>
<dbReference type="InterPro" id="IPR015621">
    <property type="entry name" value="IL-1_rcpt_fam"/>
</dbReference>
<organism evidence="17 18">
    <name type="scientific">Pogona vitticeps</name>
    <name type="common">central bearded dragon</name>
    <dbReference type="NCBI Taxonomy" id="103695"/>
    <lineage>
        <taxon>Eukaryota</taxon>
        <taxon>Metazoa</taxon>
        <taxon>Chordata</taxon>
        <taxon>Craniata</taxon>
        <taxon>Vertebrata</taxon>
        <taxon>Euteleostomi</taxon>
        <taxon>Lepidosauria</taxon>
        <taxon>Squamata</taxon>
        <taxon>Bifurcata</taxon>
        <taxon>Unidentata</taxon>
        <taxon>Episquamata</taxon>
        <taxon>Toxicofera</taxon>
        <taxon>Iguania</taxon>
        <taxon>Acrodonta</taxon>
        <taxon>Agamidae</taxon>
        <taxon>Amphibolurinae</taxon>
        <taxon>Pogona</taxon>
    </lineage>
</organism>
<keyword evidence="9" id="KW-0472">Membrane</keyword>
<dbReference type="InterPro" id="IPR007110">
    <property type="entry name" value="Ig-like_dom"/>
</dbReference>
<evidence type="ECO:0000256" key="11">
    <source>
        <dbReference type="ARBA" id="ARBA00023170"/>
    </source>
</evidence>
<dbReference type="Pfam" id="PF13895">
    <property type="entry name" value="Ig_2"/>
    <property type="match status" value="1"/>
</dbReference>
<keyword evidence="7" id="KW-1133">Transmembrane helix</keyword>
<evidence type="ECO:0000256" key="13">
    <source>
        <dbReference type="ARBA" id="ARBA00023198"/>
    </source>
</evidence>
<evidence type="ECO:0000256" key="3">
    <source>
        <dbReference type="ARBA" id="ARBA00022692"/>
    </source>
</evidence>
<dbReference type="GeneID" id="110074135"/>
<dbReference type="PANTHER" id="PTHR11890:SF6">
    <property type="entry name" value="INTERLEUKIN-18 RECEPTOR 1"/>
    <property type="match status" value="1"/>
</dbReference>
<dbReference type="Gene3D" id="2.60.40.10">
    <property type="entry name" value="Immunoglobulins"/>
    <property type="match status" value="3"/>
</dbReference>
<gene>
    <name evidence="18" type="primary">IL18R1</name>
</gene>
<dbReference type="PROSITE" id="PS50835">
    <property type="entry name" value="IG_LIKE"/>
    <property type="match status" value="3"/>
</dbReference>
<keyword evidence="11 18" id="KW-0675">Receptor</keyword>
<evidence type="ECO:0000256" key="14">
    <source>
        <dbReference type="ARBA" id="ARBA00023319"/>
    </source>
</evidence>
<sequence length="559" mass="64853">MNWCLSHKREVITATIYLRMCFGKLSVLLLLIFSFASPEKLCRRHSPINVIENEYFSNCCPSMEQDEGYTVNWYREKEGKWMAIQEDSRTDLNGTYLRFWPAVLNDTGNYNCCISNRTQVISCYKWFLKVLQRNKNSCFNADHVVTGISGIVGRSYMFKCDKLHMYGNIVNIMWYKNCTRIVNQTEEEWHINQLKAEDAGKYTCVASFFHGQKIYNSTHTISLTVKGAEESTRPMLIGPHYQVYKTEIGKEEILNCTVFLGYSNISRESNFVLYWVHDNELIDPCQDTKENISPCLMKEDVFREKGGKHVSKRLWIKSVKEEDINSSYTCVFSFNGQKPAYHVSILQKVFSVILCAAFKVDLVLLYRDITGKDETLGDGKIYDAFVSYLKESMPVCDERKFALETLPKTLEEYFGYKLCIFERDILSGGAVIDDVQSFIDRSRRLIIVLSKNYISDKVMFELEVGLHKALVERKIKVILIEYTPIKNFEFLPESLELLSSSQVLKWKEEKSLPLNSRFWKKLRCMMPAKPCFRNKPAVPRLGHLECQQSKHSTLCSGFP</sequence>
<dbReference type="InterPro" id="IPR003599">
    <property type="entry name" value="Ig_sub"/>
</dbReference>
<keyword evidence="10" id="KW-1015">Disulfide bond</keyword>
<evidence type="ECO:0000256" key="2">
    <source>
        <dbReference type="ARBA" id="ARBA00009752"/>
    </source>
</evidence>
<dbReference type="InterPro" id="IPR000157">
    <property type="entry name" value="TIR_dom"/>
</dbReference>
<dbReference type="SMART" id="SM00409">
    <property type="entry name" value="IG"/>
    <property type="match status" value="3"/>
</dbReference>
<evidence type="ECO:0000256" key="9">
    <source>
        <dbReference type="ARBA" id="ARBA00023136"/>
    </source>
</evidence>
<dbReference type="InterPro" id="IPR041416">
    <property type="entry name" value="IL-1RAcP-like_ig"/>
</dbReference>
<dbReference type="PROSITE" id="PS50104">
    <property type="entry name" value="TIR"/>
    <property type="match status" value="1"/>
</dbReference>
<feature type="domain" description="Ig-like" evidence="16">
    <location>
        <begin position="38"/>
        <end position="122"/>
    </location>
</feature>
<evidence type="ECO:0000313" key="18">
    <source>
        <dbReference type="RefSeq" id="XP_072850613.1"/>
    </source>
</evidence>
<dbReference type="SUPFAM" id="SSF48726">
    <property type="entry name" value="Immunoglobulin"/>
    <property type="match status" value="2"/>
</dbReference>
<comment type="subcellular location">
    <subcellularLocation>
        <location evidence="1">Membrane</location>
        <topology evidence="1">Single-pass type I membrane protein</topology>
    </subcellularLocation>
</comment>
<dbReference type="InterPro" id="IPR013783">
    <property type="entry name" value="Ig-like_fold"/>
</dbReference>
<dbReference type="PRINTS" id="PR01537">
    <property type="entry name" value="INTRLKN1R1F"/>
</dbReference>
<comment type="similarity">
    <text evidence="2">Belongs to the interleukin-1 receptor family.</text>
</comment>
<keyword evidence="3" id="KW-0812">Transmembrane</keyword>
<dbReference type="Gene3D" id="3.40.50.10140">
    <property type="entry name" value="Toll/interleukin-1 receptor homology (TIR) domain"/>
    <property type="match status" value="1"/>
</dbReference>
<feature type="domain" description="TIR" evidence="15">
    <location>
        <begin position="380"/>
        <end position="526"/>
    </location>
</feature>
<keyword evidence="17" id="KW-1185">Reference proteome</keyword>